<evidence type="ECO:0000256" key="1">
    <source>
        <dbReference type="ARBA" id="ARBA00004141"/>
    </source>
</evidence>
<dbReference type="GO" id="GO:0016020">
    <property type="term" value="C:membrane"/>
    <property type="evidence" value="ECO:0007669"/>
    <property type="project" value="UniProtKB-SubCell"/>
</dbReference>
<evidence type="ECO:0000256" key="2">
    <source>
        <dbReference type="ARBA" id="ARBA00022692"/>
    </source>
</evidence>
<dbReference type="InterPro" id="IPR007568">
    <property type="entry name" value="RTA1"/>
</dbReference>
<comment type="subcellular location">
    <subcellularLocation>
        <location evidence="1">Membrane</location>
        <topology evidence="1">Multi-pass membrane protein</topology>
    </subcellularLocation>
</comment>
<dbReference type="EMBL" id="JAKWBI020000020">
    <property type="protein sequence ID" value="KAJ2905969.1"/>
    <property type="molecule type" value="Genomic_DNA"/>
</dbReference>
<keyword evidence="7" id="KW-1185">Reference proteome</keyword>
<dbReference type="Pfam" id="PF04479">
    <property type="entry name" value="RTA1"/>
    <property type="match status" value="1"/>
</dbReference>
<dbReference type="Proteomes" id="UP001201980">
    <property type="component" value="Unassembled WGS sequence"/>
</dbReference>
<evidence type="ECO:0000256" key="3">
    <source>
        <dbReference type="ARBA" id="ARBA00022989"/>
    </source>
</evidence>
<evidence type="ECO:0000256" key="4">
    <source>
        <dbReference type="ARBA" id="ARBA00023136"/>
    </source>
</evidence>
<dbReference type="PANTHER" id="PTHR31465:SF1">
    <property type="entry name" value="PROTEIN RTA1-RELATED"/>
    <property type="match status" value="1"/>
</dbReference>
<evidence type="ECO:0000256" key="5">
    <source>
        <dbReference type="SAM" id="Phobius"/>
    </source>
</evidence>
<dbReference type="AlphaFoldDB" id="A0AAD5RYC5"/>
<organism evidence="6 7">
    <name type="scientific">Zalerion maritima</name>
    <dbReference type="NCBI Taxonomy" id="339359"/>
    <lineage>
        <taxon>Eukaryota</taxon>
        <taxon>Fungi</taxon>
        <taxon>Dikarya</taxon>
        <taxon>Ascomycota</taxon>
        <taxon>Pezizomycotina</taxon>
        <taxon>Sordariomycetes</taxon>
        <taxon>Lulworthiomycetidae</taxon>
        <taxon>Lulworthiales</taxon>
        <taxon>Lulworthiaceae</taxon>
        <taxon>Zalerion</taxon>
    </lineage>
</organism>
<keyword evidence="2 5" id="KW-0812">Transmembrane</keyword>
<gene>
    <name evidence="6" type="ORF">MKZ38_003452</name>
</gene>
<keyword evidence="3 5" id="KW-1133">Transmembrane helix</keyword>
<reference evidence="6" key="1">
    <citation type="submission" date="2022-07" db="EMBL/GenBank/DDBJ databases">
        <title>Draft genome sequence of Zalerion maritima ATCC 34329, a (micro)plastics degrading marine fungus.</title>
        <authorList>
            <person name="Paco A."/>
            <person name="Goncalves M.F.M."/>
            <person name="Rocha-Santos T.A.P."/>
            <person name="Alves A."/>
        </authorList>
    </citation>
    <scope>NUCLEOTIDE SEQUENCE</scope>
    <source>
        <strain evidence="6">ATCC 34329</strain>
    </source>
</reference>
<feature type="transmembrane region" description="Helical" evidence="5">
    <location>
        <begin position="22"/>
        <end position="45"/>
    </location>
</feature>
<evidence type="ECO:0000313" key="7">
    <source>
        <dbReference type="Proteomes" id="UP001201980"/>
    </source>
</evidence>
<keyword evidence="4 5" id="KW-0472">Membrane</keyword>
<sequence length="105" mass="11697">MGFTPVDGVESYNDSGYYLWEYVPSIPAGAIFTVLFFGITLLHLVEMFKNRLWFMIPFSVGGVFETTGYISRCLAHSSTGSLTPYATQSFVILVAPRAARRVRST</sequence>
<proteinExistence type="predicted"/>
<dbReference type="PANTHER" id="PTHR31465">
    <property type="entry name" value="PROTEIN RTA1-RELATED"/>
    <property type="match status" value="1"/>
</dbReference>
<protein>
    <submittedName>
        <fullName evidence="6">Uncharacterized protein</fullName>
    </submittedName>
</protein>
<comment type="caution">
    <text evidence="6">The sequence shown here is derived from an EMBL/GenBank/DDBJ whole genome shotgun (WGS) entry which is preliminary data.</text>
</comment>
<name>A0AAD5RYC5_9PEZI</name>
<accession>A0AAD5RYC5</accession>
<evidence type="ECO:0000313" key="6">
    <source>
        <dbReference type="EMBL" id="KAJ2905969.1"/>
    </source>
</evidence>